<dbReference type="AlphaFoldDB" id="A0A8H5AUS5"/>
<protein>
    <submittedName>
        <fullName evidence="1">Uncharacterized protein</fullName>
    </submittedName>
</protein>
<sequence>MRSQRLISFPSWTRERVVQTLNRKGELEIGDSEGLARGRCGARCQVWPDVKANVLRLRRTRVIREWVVEVANPNIP</sequence>
<gene>
    <name evidence="1" type="ORF">D9611_012590</name>
</gene>
<evidence type="ECO:0000313" key="2">
    <source>
        <dbReference type="Proteomes" id="UP000541558"/>
    </source>
</evidence>
<reference evidence="1 2" key="1">
    <citation type="journal article" date="2020" name="ISME J.">
        <title>Uncovering the hidden diversity of litter-decomposition mechanisms in mushroom-forming fungi.</title>
        <authorList>
            <person name="Floudas D."/>
            <person name="Bentzer J."/>
            <person name="Ahren D."/>
            <person name="Johansson T."/>
            <person name="Persson P."/>
            <person name="Tunlid A."/>
        </authorList>
    </citation>
    <scope>NUCLEOTIDE SEQUENCE [LARGE SCALE GENOMIC DNA]</scope>
    <source>
        <strain evidence="1 2">CBS 175.51</strain>
    </source>
</reference>
<accession>A0A8H5AUS5</accession>
<comment type="caution">
    <text evidence="1">The sequence shown here is derived from an EMBL/GenBank/DDBJ whole genome shotgun (WGS) entry which is preliminary data.</text>
</comment>
<organism evidence="1 2">
    <name type="scientific">Ephemerocybe angulata</name>
    <dbReference type="NCBI Taxonomy" id="980116"/>
    <lineage>
        <taxon>Eukaryota</taxon>
        <taxon>Fungi</taxon>
        <taxon>Dikarya</taxon>
        <taxon>Basidiomycota</taxon>
        <taxon>Agaricomycotina</taxon>
        <taxon>Agaricomycetes</taxon>
        <taxon>Agaricomycetidae</taxon>
        <taxon>Agaricales</taxon>
        <taxon>Agaricineae</taxon>
        <taxon>Psathyrellaceae</taxon>
        <taxon>Ephemerocybe</taxon>
    </lineage>
</organism>
<name>A0A8H5AUS5_9AGAR</name>
<evidence type="ECO:0000313" key="1">
    <source>
        <dbReference type="EMBL" id="KAF5311359.1"/>
    </source>
</evidence>
<proteinExistence type="predicted"/>
<dbReference type="EMBL" id="JAACJK010000227">
    <property type="protein sequence ID" value="KAF5311359.1"/>
    <property type="molecule type" value="Genomic_DNA"/>
</dbReference>
<dbReference type="Proteomes" id="UP000541558">
    <property type="component" value="Unassembled WGS sequence"/>
</dbReference>
<keyword evidence="2" id="KW-1185">Reference proteome</keyword>